<dbReference type="GO" id="GO:0046872">
    <property type="term" value="F:metal ion binding"/>
    <property type="evidence" value="ECO:0007669"/>
    <property type="project" value="UniProtKB-KW"/>
</dbReference>
<dbReference type="EMBL" id="LSBJ02000005">
    <property type="protein sequence ID" value="OAQ65232.1"/>
    <property type="molecule type" value="Genomic_DNA"/>
</dbReference>
<dbReference type="KEGG" id="pchm:VFPPC_14023"/>
<dbReference type="RefSeq" id="XP_018142546.1">
    <property type="nucleotide sequence ID" value="XM_018291794.1"/>
</dbReference>
<organism evidence="14 15">
    <name type="scientific">Pochonia chlamydosporia 170</name>
    <dbReference type="NCBI Taxonomy" id="1380566"/>
    <lineage>
        <taxon>Eukaryota</taxon>
        <taxon>Fungi</taxon>
        <taxon>Dikarya</taxon>
        <taxon>Ascomycota</taxon>
        <taxon>Pezizomycotina</taxon>
        <taxon>Sordariomycetes</taxon>
        <taxon>Hypocreomycetidae</taxon>
        <taxon>Hypocreales</taxon>
        <taxon>Clavicipitaceae</taxon>
        <taxon>Pochonia</taxon>
    </lineage>
</organism>
<dbReference type="PROSITE" id="PS50939">
    <property type="entry name" value="CYTOCHROME_B561"/>
    <property type="match status" value="1"/>
</dbReference>
<name>A0A179FI71_METCM</name>
<dbReference type="InterPro" id="IPR045150">
    <property type="entry name" value="CYB561D1/2"/>
</dbReference>
<evidence type="ECO:0000256" key="2">
    <source>
        <dbReference type="ARBA" id="ARBA00004141"/>
    </source>
</evidence>
<evidence type="ECO:0000256" key="5">
    <source>
        <dbReference type="ARBA" id="ARBA00022692"/>
    </source>
</evidence>
<keyword evidence="6" id="KW-0479">Metal-binding</keyword>
<dbReference type="Proteomes" id="UP000078397">
    <property type="component" value="Unassembled WGS sequence"/>
</dbReference>
<evidence type="ECO:0000256" key="6">
    <source>
        <dbReference type="ARBA" id="ARBA00022723"/>
    </source>
</evidence>
<feature type="transmembrane region" description="Helical" evidence="12">
    <location>
        <begin position="196"/>
        <end position="215"/>
    </location>
</feature>
<comment type="cofactor">
    <cofactor evidence="1">
        <name>heme b</name>
        <dbReference type="ChEBI" id="CHEBI:60344"/>
    </cofactor>
</comment>
<protein>
    <submittedName>
        <fullName evidence="14">Cytochrome b561/ferric reductase transmembrane</fullName>
    </submittedName>
</protein>
<dbReference type="STRING" id="1380566.A0A179FI71"/>
<keyword evidence="9" id="KW-0408">Iron</keyword>
<comment type="caution">
    <text evidence="14">The sequence shown here is derived from an EMBL/GenBank/DDBJ whole genome shotgun (WGS) entry which is preliminary data.</text>
</comment>
<dbReference type="GO" id="GO:0016020">
    <property type="term" value="C:membrane"/>
    <property type="evidence" value="ECO:0007669"/>
    <property type="project" value="UniProtKB-SubCell"/>
</dbReference>
<feature type="transmembrane region" description="Helical" evidence="12">
    <location>
        <begin position="156"/>
        <end position="175"/>
    </location>
</feature>
<dbReference type="AlphaFoldDB" id="A0A179FI71"/>
<keyword evidence="8 12" id="KW-1133">Transmembrane helix</keyword>
<dbReference type="PANTHER" id="PTHR15422">
    <property type="entry name" value="OS05G0565100 PROTEIN"/>
    <property type="match status" value="1"/>
</dbReference>
<reference evidence="14 15" key="1">
    <citation type="journal article" date="2016" name="PLoS Pathog.">
        <title>Biosynthesis of antibiotic leucinostatins in bio-control fungus Purpureocillium lilacinum and their inhibition on phytophthora revealed by genome mining.</title>
        <authorList>
            <person name="Wang G."/>
            <person name="Liu Z."/>
            <person name="Lin R."/>
            <person name="Li E."/>
            <person name="Mao Z."/>
            <person name="Ling J."/>
            <person name="Yang Y."/>
            <person name="Yin W.B."/>
            <person name="Xie B."/>
        </authorList>
    </citation>
    <scope>NUCLEOTIDE SEQUENCE [LARGE SCALE GENOMIC DNA]</scope>
    <source>
        <strain evidence="14">170</strain>
    </source>
</reference>
<keyword evidence="15" id="KW-1185">Reference proteome</keyword>
<dbReference type="Pfam" id="PF03188">
    <property type="entry name" value="Cytochrom_B561"/>
    <property type="match status" value="1"/>
</dbReference>
<feature type="transmembrane region" description="Helical" evidence="12">
    <location>
        <begin position="227"/>
        <end position="244"/>
    </location>
</feature>
<dbReference type="GO" id="GO:0140575">
    <property type="term" value="F:transmembrane monodehydroascorbate reductase activity"/>
    <property type="evidence" value="ECO:0007669"/>
    <property type="project" value="InterPro"/>
</dbReference>
<evidence type="ECO:0000256" key="10">
    <source>
        <dbReference type="ARBA" id="ARBA00023136"/>
    </source>
</evidence>
<feature type="transmembrane region" description="Helical" evidence="12">
    <location>
        <begin position="47"/>
        <end position="71"/>
    </location>
</feature>
<evidence type="ECO:0000256" key="11">
    <source>
        <dbReference type="SAM" id="MobiDB-lite"/>
    </source>
</evidence>
<evidence type="ECO:0000313" key="14">
    <source>
        <dbReference type="EMBL" id="OAQ65232.1"/>
    </source>
</evidence>
<dbReference type="PANTHER" id="PTHR15422:SF45">
    <property type="entry name" value="CYTOCHROME B561 DOMAIN-CONTAINING PROTEIN"/>
    <property type="match status" value="1"/>
</dbReference>
<dbReference type="InterPro" id="IPR006593">
    <property type="entry name" value="Cyt_b561/ferric_Rdtase_TM"/>
</dbReference>
<evidence type="ECO:0000256" key="7">
    <source>
        <dbReference type="ARBA" id="ARBA00022982"/>
    </source>
</evidence>
<comment type="subcellular location">
    <subcellularLocation>
        <location evidence="2">Membrane</location>
        <topology evidence="2">Multi-pass membrane protein</topology>
    </subcellularLocation>
</comment>
<keyword evidence="7" id="KW-0249">Electron transport</keyword>
<evidence type="ECO:0000259" key="13">
    <source>
        <dbReference type="PROSITE" id="PS50939"/>
    </source>
</evidence>
<keyword evidence="3" id="KW-0813">Transport</keyword>
<keyword evidence="10 12" id="KW-0472">Membrane</keyword>
<dbReference type="CDD" id="cd08761">
    <property type="entry name" value="Cyt_b561_CYB561D2_like"/>
    <property type="match status" value="1"/>
</dbReference>
<dbReference type="OrthoDB" id="432881at2759"/>
<gene>
    <name evidence="14" type="ORF">VFPPC_14023</name>
</gene>
<evidence type="ECO:0000256" key="9">
    <source>
        <dbReference type="ARBA" id="ARBA00023004"/>
    </source>
</evidence>
<feature type="region of interest" description="Disordered" evidence="11">
    <location>
        <begin position="1"/>
        <end position="24"/>
    </location>
</feature>
<evidence type="ECO:0000256" key="3">
    <source>
        <dbReference type="ARBA" id="ARBA00022448"/>
    </source>
</evidence>
<evidence type="ECO:0000256" key="1">
    <source>
        <dbReference type="ARBA" id="ARBA00001970"/>
    </source>
</evidence>
<feature type="domain" description="Cytochrome b561" evidence="13">
    <location>
        <begin position="44"/>
        <end position="247"/>
    </location>
</feature>
<feature type="transmembrane region" description="Helical" evidence="12">
    <location>
        <begin position="77"/>
        <end position="99"/>
    </location>
</feature>
<evidence type="ECO:0000313" key="15">
    <source>
        <dbReference type="Proteomes" id="UP000078397"/>
    </source>
</evidence>
<evidence type="ECO:0000256" key="4">
    <source>
        <dbReference type="ARBA" id="ARBA00022617"/>
    </source>
</evidence>
<dbReference type="SMART" id="SM00665">
    <property type="entry name" value="B561"/>
    <property type="match status" value="1"/>
</dbReference>
<proteinExistence type="predicted"/>
<keyword evidence="5 12" id="KW-0812">Transmembrane</keyword>
<evidence type="ECO:0000256" key="8">
    <source>
        <dbReference type="ARBA" id="ARBA00022989"/>
    </source>
</evidence>
<sequence length="259" mass="28397">MASTAGLPERPLASESTYRPETEPLLGIPGNGVFLERANIVRKTVPFIGTLTGIIAEIGVLVLCCEIWARIASIPVVFFSGHPIAMSTAIFILTQSILFQQPITSENLDKKRRGQYVHAALNLVAFIAIVTGFTIVEVSKVQENRSHFPPSPHAAFGASTLLLLIVQYIIGFTMWMTPSLYGGEARAKSLYKYHRFSGYFILLMLLMTAVTAALTGYNKYVLGVRDWVASLGSFLVVIGVFSRVQKQKLGFGVSQQPQL</sequence>
<feature type="transmembrane region" description="Helical" evidence="12">
    <location>
        <begin position="119"/>
        <end position="136"/>
    </location>
</feature>
<dbReference type="GeneID" id="28855788"/>
<keyword evidence="4" id="KW-0349">Heme</keyword>
<accession>A0A179FI71</accession>
<dbReference type="Gene3D" id="1.20.120.1770">
    <property type="match status" value="1"/>
</dbReference>
<evidence type="ECO:0000256" key="12">
    <source>
        <dbReference type="SAM" id="Phobius"/>
    </source>
</evidence>